<dbReference type="Proteomes" id="UP000070539">
    <property type="component" value="Unassembled WGS sequence"/>
</dbReference>
<proteinExistence type="predicted"/>
<comment type="caution">
    <text evidence="2">The sequence shown here is derived from an EMBL/GenBank/DDBJ whole genome shotgun (WGS) entry which is preliminary data.</text>
</comment>
<sequence>MEFFDKLGEAARSLTEKAGDSLETNRLTGEISIEKGNIQYYQRELGEHYWAKFAVGEKLDDEAMLICDKVVVSQDRIRQMEMEIEKIKKEREGILEERAKAKRLQAEKEEQAESEIPKTEESALPGVAEEKGAAVPRFCSNCGGAIKEGQRFCIFCGTEAK</sequence>
<gene>
    <name evidence="2" type="ORF">CLNEO_05730</name>
</gene>
<accession>A0A136WJ11</accession>
<evidence type="ECO:0000256" key="1">
    <source>
        <dbReference type="SAM" id="MobiDB-lite"/>
    </source>
</evidence>
<feature type="region of interest" description="Disordered" evidence="1">
    <location>
        <begin position="103"/>
        <end position="127"/>
    </location>
</feature>
<evidence type="ECO:0000313" key="3">
    <source>
        <dbReference type="Proteomes" id="UP000070539"/>
    </source>
</evidence>
<evidence type="ECO:0008006" key="4">
    <source>
        <dbReference type="Google" id="ProtNLM"/>
    </source>
</evidence>
<reference evidence="2 3" key="1">
    <citation type="submission" date="2016-01" db="EMBL/GenBank/DDBJ databases">
        <title>Genome sequence of Clostridium neopropionicum X4, DSM-3847.</title>
        <authorList>
            <person name="Poehlein A."/>
            <person name="Beck M.H."/>
            <person name="Bengelsdorf F.R."/>
            <person name="Daniel R."/>
            <person name="Duerre P."/>
        </authorList>
    </citation>
    <scope>NUCLEOTIDE SEQUENCE [LARGE SCALE GENOMIC DNA]</scope>
    <source>
        <strain evidence="2 3">DSM-3847</strain>
    </source>
</reference>
<organism evidence="2 3">
    <name type="scientific">Anaerotignum neopropionicum</name>
    <dbReference type="NCBI Taxonomy" id="36847"/>
    <lineage>
        <taxon>Bacteria</taxon>
        <taxon>Bacillati</taxon>
        <taxon>Bacillota</taxon>
        <taxon>Clostridia</taxon>
        <taxon>Lachnospirales</taxon>
        <taxon>Anaerotignaceae</taxon>
        <taxon>Anaerotignum</taxon>
    </lineage>
</organism>
<dbReference type="PATRIC" id="fig|36847.3.peg.709"/>
<dbReference type="OrthoDB" id="2066200at2"/>
<feature type="compositionally biased region" description="Basic and acidic residues" evidence="1">
    <location>
        <begin position="103"/>
        <end position="121"/>
    </location>
</feature>
<evidence type="ECO:0000313" key="2">
    <source>
        <dbReference type="EMBL" id="KXL54467.1"/>
    </source>
</evidence>
<protein>
    <recommendedName>
        <fullName evidence="4">Zinc-ribbon domain-containing protein</fullName>
    </recommendedName>
</protein>
<dbReference type="EMBL" id="LRVM01000001">
    <property type="protein sequence ID" value="KXL54467.1"/>
    <property type="molecule type" value="Genomic_DNA"/>
</dbReference>
<dbReference type="AlphaFoldDB" id="A0A136WJ11"/>
<dbReference type="RefSeq" id="WP_066084107.1">
    <property type="nucleotide sequence ID" value="NZ_LRVM01000001.1"/>
</dbReference>
<name>A0A136WJ11_9FIRM</name>
<keyword evidence="3" id="KW-1185">Reference proteome</keyword>